<accession>A0A1Q5PTE8</accession>
<proteinExistence type="predicted"/>
<dbReference type="Gene3D" id="3.10.180.10">
    <property type="entry name" value="2,3-Dihydroxybiphenyl 1,2-Dioxygenase, domain 1"/>
    <property type="match status" value="1"/>
</dbReference>
<dbReference type="RefSeq" id="WP_073826376.1">
    <property type="nucleotide sequence ID" value="NZ_MQVS01000017.1"/>
</dbReference>
<sequence length="111" mass="12036">MIEPLHLDNVIVSVPDVAAAAAWYQDRVGLTAVLVTDAIAVLHTRDRGPGLCLKHSLTATGGATVWFEVADARALAAEFSATPQRIRTGWVIEFQDPWGNTIGLTDYQEHP</sequence>
<comment type="caution">
    <text evidence="2">The sequence shown here is derived from an EMBL/GenBank/DDBJ whole genome shotgun (WGS) entry which is preliminary data.</text>
</comment>
<evidence type="ECO:0000313" key="2">
    <source>
        <dbReference type="EMBL" id="OKL50742.1"/>
    </source>
</evidence>
<organism evidence="2 3">
    <name type="scientific">Buchananella hordeovulneris</name>
    <dbReference type="NCBI Taxonomy" id="52770"/>
    <lineage>
        <taxon>Bacteria</taxon>
        <taxon>Bacillati</taxon>
        <taxon>Actinomycetota</taxon>
        <taxon>Actinomycetes</taxon>
        <taxon>Actinomycetales</taxon>
        <taxon>Actinomycetaceae</taxon>
        <taxon>Buchananella</taxon>
    </lineage>
</organism>
<dbReference type="InterPro" id="IPR029068">
    <property type="entry name" value="Glyas_Bleomycin-R_OHBP_Dase"/>
</dbReference>
<feature type="domain" description="VOC" evidence="1">
    <location>
        <begin position="6"/>
        <end position="111"/>
    </location>
</feature>
<dbReference type="AlphaFoldDB" id="A0A1Q5PTE8"/>
<keyword evidence="3" id="KW-1185">Reference proteome</keyword>
<dbReference type="EMBL" id="MQVS01000017">
    <property type="protein sequence ID" value="OKL50742.1"/>
    <property type="molecule type" value="Genomic_DNA"/>
</dbReference>
<dbReference type="PROSITE" id="PS51819">
    <property type="entry name" value="VOC"/>
    <property type="match status" value="1"/>
</dbReference>
<evidence type="ECO:0000313" key="3">
    <source>
        <dbReference type="Proteomes" id="UP000185612"/>
    </source>
</evidence>
<dbReference type="Proteomes" id="UP000185612">
    <property type="component" value="Unassembled WGS sequence"/>
</dbReference>
<dbReference type="InParanoid" id="A0A1Q5PTE8"/>
<protein>
    <recommendedName>
        <fullName evidence="1">VOC domain-containing protein</fullName>
    </recommendedName>
</protein>
<dbReference type="OrthoDB" id="4266524at2"/>
<gene>
    <name evidence="2" type="ORF">BSZ40_10945</name>
</gene>
<dbReference type="SUPFAM" id="SSF54593">
    <property type="entry name" value="Glyoxalase/Bleomycin resistance protein/Dihydroxybiphenyl dioxygenase"/>
    <property type="match status" value="1"/>
</dbReference>
<dbReference type="CDD" id="cd06587">
    <property type="entry name" value="VOC"/>
    <property type="match status" value="1"/>
</dbReference>
<dbReference type="InterPro" id="IPR037523">
    <property type="entry name" value="VOC_core"/>
</dbReference>
<dbReference type="STRING" id="52770.BSZ40_10945"/>
<evidence type="ECO:0000259" key="1">
    <source>
        <dbReference type="PROSITE" id="PS51819"/>
    </source>
</evidence>
<reference evidence="3" key="1">
    <citation type="submission" date="2016-12" db="EMBL/GenBank/DDBJ databases">
        <authorList>
            <person name="Meng X."/>
        </authorList>
    </citation>
    <scope>NUCLEOTIDE SEQUENCE [LARGE SCALE GENOMIC DNA]</scope>
    <source>
        <strain evidence="3">DSM 20732</strain>
    </source>
</reference>
<name>A0A1Q5PTE8_9ACTO</name>